<feature type="domain" description="EF-hand" evidence="3">
    <location>
        <begin position="18"/>
        <end position="53"/>
    </location>
</feature>
<dbReference type="EMBL" id="HBGG01008414">
    <property type="protein sequence ID" value="CAD9201997.1"/>
    <property type="molecule type" value="Transcribed_RNA"/>
</dbReference>
<evidence type="ECO:0000313" key="4">
    <source>
        <dbReference type="EMBL" id="CAD9201997.1"/>
    </source>
</evidence>
<dbReference type="GO" id="GO:0005509">
    <property type="term" value="F:calcium ion binding"/>
    <property type="evidence" value="ECO:0007669"/>
    <property type="project" value="InterPro"/>
</dbReference>
<sequence>MGRAGFGGQRQADLRRKKMIGKLRDSFVKLDLNCDGSISRKEMKTLLDGGEYTLSQSAVDALFAGRERVTWREFLSALCAKWGMSAPTPDEELYHTISENLVDALEEKFSLYDRNGDGSITIEEVEKCLLSQGYNATQEELRQMFDKGDYNQDGKIEWLEFLKMMSTHMAEPPADRAASYEQLVAAFAAVDKEGSGKVSLDIMFKLLTQCGRNPMNEDTAKELLEAADVNSDGCIDYLELVSRLVGSV</sequence>
<dbReference type="Pfam" id="PF13202">
    <property type="entry name" value="EF-hand_5"/>
    <property type="match status" value="1"/>
</dbReference>
<name>A0A6U1F2R3_9CHLO</name>
<organism evidence="4">
    <name type="scientific">Tetraselmis chuii</name>
    <dbReference type="NCBI Taxonomy" id="63592"/>
    <lineage>
        <taxon>Eukaryota</taxon>
        <taxon>Viridiplantae</taxon>
        <taxon>Chlorophyta</taxon>
        <taxon>core chlorophytes</taxon>
        <taxon>Chlorodendrophyceae</taxon>
        <taxon>Chlorodendrales</taxon>
        <taxon>Chlorodendraceae</taxon>
        <taxon>Tetraselmis</taxon>
    </lineage>
</organism>
<evidence type="ECO:0000313" key="5">
    <source>
        <dbReference type="EMBL" id="CAD9202005.1"/>
    </source>
</evidence>
<dbReference type="PROSITE" id="PS00018">
    <property type="entry name" value="EF_HAND_1"/>
    <property type="match status" value="4"/>
</dbReference>
<dbReference type="InterPro" id="IPR011992">
    <property type="entry name" value="EF-hand-dom_pair"/>
</dbReference>
<dbReference type="SMART" id="SM00054">
    <property type="entry name" value="EFh"/>
    <property type="match status" value="5"/>
</dbReference>
<evidence type="ECO:0000256" key="1">
    <source>
        <dbReference type="ARBA" id="ARBA00022737"/>
    </source>
</evidence>
<dbReference type="InterPro" id="IPR018247">
    <property type="entry name" value="EF_Hand_1_Ca_BS"/>
</dbReference>
<dbReference type="SUPFAM" id="SSF47473">
    <property type="entry name" value="EF-hand"/>
    <property type="match status" value="2"/>
</dbReference>
<keyword evidence="1" id="KW-0677">Repeat</keyword>
<dbReference type="InterPro" id="IPR002048">
    <property type="entry name" value="EF_hand_dom"/>
</dbReference>
<dbReference type="GO" id="GO:0016460">
    <property type="term" value="C:myosin II complex"/>
    <property type="evidence" value="ECO:0007669"/>
    <property type="project" value="TreeGrafter"/>
</dbReference>
<proteinExistence type="predicted"/>
<dbReference type="EMBL" id="HBGG01008425">
    <property type="protein sequence ID" value="CAD9202005.1"/>
    <property type="molecule type" value="Transcribed_RNA"/>
</dbReference>
<feature type="domain" description="EF-hand" evidence="3">
    <location>
        <begin position="100"/>
        <end position="135"/>
    </location>
</feature>
<dbReference type="FunFam" id="1.10.238.10:FF:000178">
    <property type="entry name" value="Calmodulin-2 A"/>
    <property type="match status" value="1"/>
</dbReference>
<feature type="domain" description="EF-hand" evidence="3">
    <location>
        <begin position="136"/>
        <end position="171"/>
    </location>
</feature>
<dbReference type="Pfam" id="PF13499">
    <property type="entry name" value="EF-hand_7"/>
    <property type="match status" value="2"/>
</dbReference>
<feature type="domain" description="EF-hand" evidence="3">
    <location>
        <begin position="215"/>
        <end position="248"/>
    </location>
</feature>
<feature type="domain" description="EF-hand" evidence="3">
    <location>
        <begin position="178"/>
        <end position="213"/>
    </location>
</feature>
<dbReference type="PANTHER" id="PTHR23048">
    <property type="entry name" value="MYOSIN LIGHT CHAIN 1, 3"/>
    <property type="match status" value="1"/>
</dbReference>
<reference evidence="4" key="1">
    <citation type="submission" date="2021-01" db="EMBL/GenBank/DDBJ databases">
        <authorList>
            <person name="Corre E."/>
            <person name="Pelletier E."/>
            <person name="Niang G."/>
            <person name="Scheremetjew M."/>
            <person name="Finn R."/>
            <person name="Kale V."/>
            <person name="Holt S."/>
            <person name="Cochrane G."/>
            <person name="Meng A."/>
            <person name="Brown T."/>
            <person name="Cohen L."/>
        </authorList>
    </citation>
    <scope>NUCLEOTIDE SEQUENCE</scope>
    <source>
        <strain evidence="4">PLY429</strain>
    </source>
</reference>
<evidence type="ECO:0000256" key="2">
    <source>
        <dbReference type="ARBA" id="ARBA00022837"/>
    </source>
</evidence>
<dbReference type="InterPro" id="IPR050230">
    <property type="entry name" value="CALM/Myosin/TropC-like"/>
</dbReference>
<accession>A0A6U1F2R3</accession>
<dbReference type="PROSITE" id="PS50222">
    <property type="entry name" value="EF_HAND_2"/>
    <property type="match status" value="5"/>
</dbReference>
<dbReference type="CDD" id="cd00051">
    <property type="entry name" value="EFh"/>
    <property type="match status" value="1"/>
</dbReference>
<dbReference type="AlphaFoldDB" id="A0A6U1F2R3"/>
<gene>
    <name evidence="4" type="ORF">TCHU04912_LOCUS4230</name>
    <name evidence="5" type="ORF">TCHU04912_LOCUS4238</name>
</gene>
<evidence type="ECO:0000259" key="3">
    <source>
        <dbReference type="PROSITE" id="PS50222"/>
    </source>
</evidence>
<keyword evidence="2" id="KW-0106">Calcium</keyword>
<dbReference type="PANTHER" id="PTHR23048:SF0">
    <property type="entry name" value="CALMODULIN LIKE 3"/>
    <property type="match status" value="1"/>
</dbReference>
<dbReference type="Gene3D" id="1.10.238.10">
    <property type="entry name" value="EF-hand"/>
    <property type="match status" value="2"/>
</dbReference>
<protein>
    <recommendedName>
        <fullName evidence="3">EF-hand domain-containing protein</fullName>
    </recommendedName>
</protein>